<reference evidence="1 2" key="1">
    <citation type="journal article" date="2020" name="Phytopathology">
        <title>A high-quality genome resource of Botrytis fragariae, a new and rapidly spreading fungal pathogen causing strawberry gray mold in the U.S.A.</title>
        <authorList>
            <person name="Wu Y."/>
            <person name="Saski C.A."/>
            <person name="Schnabel G."/>
            <person name="Xiao S."/>
            <person name="Hu M."/>
        </authorList>
    </citation>
    <scope>NUCLEOTIDE SEQUENCE [LARGE SCALE GENOMIC DNA]</scope>
    <source>
        <strain evidence="1 2">BVB16</strain>
    </source>
</reference>
<dbReference type="GeneID" id="59258903"/>
<sequence>MTRRYIYLGICWHDLEPFVFEHSKGLVRHRKEAKTSWNLGILESWNLLEVADQIQDIEMSRYLFLRRCIPRNPRSGVNKEWRTFNCVNVKTQHSQ</sequence>
<proteinExistence type="predicted"/>
<dbReference type="EMBL" id="JABFCT010000008">
    <property type="protein sequence ID" value="KAF5873360.1"/>
    <property type="molecule type" value="Genomic_DNA"/>
</dbReference>
<dbReference type="AlphaFoldDB" id="A0A8H6EIQ4"/>
<organism evidence="1 2">
    <name type="scientific">Botrytis fragariae</name>
    <dbReference type="NCBI Taxonomy" id="1964551"/>
    <lineage>
        <taxon>Eukaryota</taxon>
        <taxon>Fungi</taxon>
        <taxon>Dikarya</taxon>
        <taxon>Ascomycota</taxon>
        <taxon>Pezizomycotina</taxon>
        <taxon>Leotiomycetes</taxon>
        <taxon>Helotiales</taxon>
        <taxon>Sclerotiniaceae</taxon>
        <taxon>Botrytis</taxon>
    </lineage>
</organism>
<evidence type="ECO:0000313" key="1">
    <source>
        <dbReference type="EMBL" id="KAF5873360.1"/>
    </source>
</evidence>
<accession>A0A8H6EIQ4</accession>
<protein>
    <submittedName>
        <fullName evidence="1">Uncharacterized protein</fullName>
    </submittedName>
</protein>
<evidence type="ECO:0000313" key="2">
    <source>
        <dbReference type="Proteomes" id="UP000531561"/>
    </source>
</evidence>
<gene>
    <name evidence="1" type="ORF">Bfra_004818</name>
</gene>
<comment type="caution">
    <text evidence="1">The sequence shown here is derived from an EMBL/GenBank/DDBJ whole genome shotgun (WGS) entry which is preliminary data.</text>
</comment>
<keyword evidence="2" id="KW-1185">Reference proteome</keyword>
<dbReference type="RefSeq" id="XP_037192306.1">
    <property type="nucleotide sequence ID" value="XM_037335211.1"/>
</dbReference>
<name>A0A8H6EIQ4_9HELO</name>
<dbReference type="Proteomes" id="UP000531561">
    <property type="component" value="Unassembled WGS sequence"/>
</dbReference>